<keyword evidence="6 10" id="KW-0378">Hydrolase</keyword>
<dbReference type="STRING" id="1121416.SAMN02745220_01302"/>
<dbReference type="RefSeq" id="WP_073612645.1">
    <property type="nucleotide sequence ID" value="NZ_FRFE01000005.1"/>
</dbReference>
<dbReference type="NCBIfam" id="NF003661">
    <property type="entry name" value="PRK05291.1-3"/>
    <property type="match status" value="1"/>
</dbReference>
<dbReference type="GO" id="GO:0003924">
    <property type="term" value="F:GTPase activity"/>
    <property type="evidence" value="ECO:0007669"/>
    <property type="project" value="UniProtKB-UniRule"/>
</dbReference>
<dbReference type="HAMAP" id="MF_00379">
    <property type="entry name" value="GTPase_MnmE"/>
    <property type="match status" value="1"/>
</dbReference>
<dbReference type="GO" id="GO:0005525">
    <property type="term" value="F:GTP binding"/>
    <property type="evidence" value="ECO:0007669"/>
    <property type="project" value="UniProtKB-UniRule"/>
</dbReference>
<accession>A0A1M7Y2F1</accession>
<keyword evidence="2 10" id="KW-0963">Cytoplasm</keyword>
<dbReference type="InterPro" id="IPR018948">
    <property type="entry name" value="GTP-bd_TrmE_N"/>
</dbReference>
<dbReference type="FunFam" id="3.40.50.300:FF:000494">
    <property type="entry name" value="tRNA modification GTPase MnmE"/>
    <property type="match status" value="1"/>
</dbReference>
<name>A0A1M7Y2F1_9BACT</name>
<dbReference type="FunFam" id="3.30.1360.120:FF:000003">
    <property type="entry name" value="tRNA modification GTPase MnmE"/>
    <property type="match status" value="1"/>
</dbReference>
<evidence type="ECO:0000256" key="1">
    <source>
        <dbReference type="ARBA" id="ARBA00011043"/>
    </source>
</evidence>
<evidence type="ECO:0000313" key="14">
    <source>
        <dbReference type="Proteomes" id="UP000184603"/>
    </source>
</evidence>
<dbReference type="InterPro" id="IPR027417">
    <property type="entry name" value="P-loop_NTPase"/>
</dbReference>
<dbReference type="InterPro" id="IPR005225">
    <property type="entry name" value="Small_GTP-bd"/>
</dbReference>
<dbReference type="AlphaFoldDB" id="A0A1M7Y2F1"/>
<dbReference type="GO" id="GO:0030488">
    <property type="term" value="P:tRNA methylation"/>
    <property type="evidence" value="ECO:0007669"/>
    <property type="project" value="TreeGrafter"/>
</dbReference>
<dbReference type="PROSITE" id="PS51709">
    <property type="entry name" value="G_TRME"/>
    <property type="match status" value="1"/>
</dbReference>
<dbReference type="OrthoDB" id="9805918at2"/>
<keyword evidence="4 10" id="KW-0479">Metal-binding</keyword>
<feature type="binding site" evidence="10">
    <location>
        <begin position="255"/>
        <end position="261"/>
    </location>
    <ligand>
        <name>GTP</name>
        <dbReference type="ChEBI" id="CHEBI:37565"/>
    </ligand>
</feature>
<dbReference type="InterPro" id="IPR004520">
    <property type="entry name" value="GTPase_MnmE"/>
</dbReference>
<feature type="binding site" evidence="10">
    <location>
        <position position="236"/>
    </location>
    <ligand>
        <name>K(+)</name>
        <dbReference type="ChEBI" id="CHEBI:29103"/>
    </ligand>
</feature>
<organism evidence="13 14">
    <name type="scientific">Desulfopila aestuarii DSM 18488</name>
    <dbReference type="NCBI Taxonomy" id="1121416"/>
    <lineage>
        <taxon>Bacteria</taxon>
        <taxon>Pseudomonadati</taxon>
        <taxon>Thermodesulfobacteriota</taxon>
        <taxon>Desulfobulbia</taxon>
        <taxon>Desulfobulbales</taxon>
        <taxon>Desulfocapsaceae</taxon>
        <taxon>Desulfopila</taxon>
    </lineage>
</organism>
<feature type="binding site" evidence="10">
    <location>
        <position position="129"/>
    </location>
    <ligand>
        <name>(6S)-5-formyl-5,6,7,8-tetrahydrofolate</name>
        <dbReference type="ChEBI" id="CHEBI:57457"/>
    </ligand>
</feature>
<evidence type="ECO:0000256" key="9">
    <source>
        <dbReference type="ARBA" id="ARBA00023134"/>
    </source>
</evidence>
<evidence type="ECO:0000256" key="7">
    <source>
        <dbReference type="ARBA" id="ARBA00022842"/>
    </source>
</evidence>
<dbReference type="CDD" id="cd14858">
    <property type="entry name" value="TrmE_N"/>
    <property type="match status" value="1"/>
</dbReference>
<comment type="subcellular location">
    <subcellularLocation>
        <location evidence="10">Cytoplasm</location>
    </subcellularLocation>
</comment>
<keyword evidence="3 10" id="KW-0819">tRNA processing</keyword>
<feature type="binding site" evidence="10">
    <location>
        <position position="255"/>
    </location>
    <ligand>
        <name>K(+)</name>
        <dbReference type="ChEBI" id="CHEBI:29103"/>
    </ligand>
</feature>
<feature type="binding site" evidence="10">
    <location>
        <position position="463"/>
    </location>
    <ligand>
        <name>(6S)-5-formyl-5,6,7,8-tetrahydrofolate</name>
        <dbReference type="ChEBI" id="CHEBI:57457"/>
    </ligand>
</feature>
<dbReference type="Gene3D" id="1.20.120.430">
    <property type="entry name" value="tRNA modification GTPase MnmE domain 2"/>
    <property type="match status" value="1"/>
</dbReference>
<gene>
    <name evidence="10" type="primary">mnmE</name>
    <name evidence="10" type="synonym">trmE</name>
    <name evidence="13" type="ORF">SAMN02745220_01302</name>
</gene>
<dbReference type="GO" id="GO:0042802">
    <property type="term" value="F:identical protein binding"/>
    <property type="evidence" value="ECO:0007669"/>
    <property type="project" value="UniProtKB-ARBA"/>
</dbReference>
<dbReference type="PRINTS" id="PR00326">
    <property type="entry name" value="GTP1OBG"/>
</dbReference>
<dbReference type="Gene3D" id="3.40.50.300">
    <property type="entry name" value="P-loop containing nucleotide triphosphate hydrolases"/>
    <property type="match status" value="1"/>
</dbReference>
<comment type="subunit">
    <text evidence="10">Homodimer. Heterotetramer of two MnmE and two MnmG subunits.</text>
</comment>
<feature type="binding site" evidence="10">
    <location>
        <position position="261"/>
    </location>
    <ligand>
        <name>Mg(2+)</name>
        <dbReference type="ChEBI" id="CHEBI:18420"/>
    </ligand>
</feature>
<comment type="cofactor">
    <cofactor evidence="10">
        <name>K(+)</name>
        <dbReference type="ChEBI" id="CHEBI:29103"/>
    </cofactor>
    <text evidence="10">Binds 1 potassium ion per subunit.</text>
</comment>
<feature type="binding site" evidence="10">
    <location>
        <position position="240"/>
    </location>
    <ligand>
        <name>Mg(2+)</name>
        <dbReference type="ChEBI" id="CHEBI:18420"/>
    </ligand>
</feature>
<protein>
    <recommendedName>
        <fullName evidence="10">tRNA modification GTPase MnmE</fullName>
        <ecNumber evidence="10">3.6.-.-</ecNumber>
    </recommendedName>
</protein>
<dbReference type="InterPro" id="IPR025867">
    <property type="entry name" value="MnmE_helical"/>
</dbReference>
<evidence type="ECO:0000256" key="8">
    <source>
        <dbReference type="ARBA" id="ARBA00022958"/>
    </source>
</evidence>
<dbReference type="InterPro" id="IPR027368">
    <property type="entry name" value="MnmE_dom2"/>
</dbReference>
<keyword evidence="9 10" id="KW-0342">GTP-binding</keyword>
<evidence type="ECO:0000256" key="5">
    <source>
        <dbReference type="ARBA" id="ARBA00022741"/>
    </source>
</evidence>
<dbReference type="Gene3D" id="3.30.1360.120">
    <property type="entry name" value="Probable tRNA modification gtpase trme, domain 1"/>
    <property type="match status" value="1"/>
</dbReference>
<feature type="domain" description="TrmE-type G" evidence="12">
    <location>
        <begin position="226"/>
        <end position="384"/>
    </location>
</feature>
<feature type="binding site" evidence="10">
    <location>
        <position position="90"/>
    </location>
    <ligand>
        <name>(6S)-5-formyl-5,6,7,8-tetrahydrofolate</name>
        <dbReference type="ChEBI" id="CHEBI:57457"/>
    </ligand>
</feature>
<feature type="binding site" evidence="10">
    <location>
        <position position="260"/>
    </location>
    <ligand>
        <name>K(+)</name>
        <dbReference type="ChEBI" id="CHEBI:29103"/>
    </ligand>
</feature>
<comment type="similarity">
    <text evidence="1 10 11">Belongs to the TRAFAC class TrmE-Era-EngA-EngB-Septin-like GTPase superfamily. TrmE GTPase family.</text>
</comment>
<evidence type="ECO:0000313" key="13">
    <source>
        <dbReference type="EMBL" id="SHO46115.1"/>
    </source>
</evidence>
<feature type="binding site" evidence="10">
    <location>
        <position position="257"/>
    </location>
    <ligand>
        <name>K(+)</name>
        <dbReference type="ChEBI" id="CHEBI:29103"/>
    </ligand>
</feature>
<keyword evidence="14" id="KW-1185">Reference proteome</keyword>
<keyword evidence="5 10" id="KW-0547">Nucleotide-binding</keyword>
<dbReference type="InterPro" id="IPR006073">
    <property type="entry name" value="GTP-bd"/>
</dbReference>
<comment type="caution">
    <text evidence="10">Lacks conserved residue(s) required for the propagation of feature annotation.</text>
</comment>
<dbReference type="Pfam" id="PF01926">
    <property type="entry name" value="MMR_HSR1"/>
    <property type="match status" value="1"/>
</dbReference>
<dbReference type="Proteomes" id="UP000184603">
    <property type="component" value="Unassembled WGS sequence"/>
</dbReference>
<evidence type="ECO:0000256" key="3">
    <source>
        <dbReference type="ARBA" id="ARBA00022694"/>
    </source>
</evidence>
<feature type="binding site" evidence="10">
    <location>
        <begin position="236"/>
        <end position="241"/>
    </location>
    <ligand>
        <name>GTP</name>
        <dbReference type="ChEBI" id="CHEBI:37565"/>
    </ligand>
</feature>
<evidence type="ECO:0000256" key="11">
    <source>
        <dbReference type="RuleBase" id="RU003313"/>
    </source>
</evidence>
<dbReference type="Pfam" id="PF10396">
    <property type="entry name" value="TrmE_N"/>
    <property type="match status" value="1"/>
</dbReference>
<dbReference type="EC" id="3.6.-.-" evidence="10"/>
<dbReference type="NCBIfam" id="TIGR00450">
    <property type="entry name" value="mnmE_trmE_thdF"/>
    <property type="match status" value="1"/>
</dbReference>
<reference evidence="13 14" key="1">
    <citation type="submission" date="2016-12" db="EMBL/GenBank/DDBJ databases">
        <authorList>
            <person name="Song W.-J."/>
            <person name="Kurnit D.M."/>
        </authorList>
    </citation>
    <scope>NUCLEOTIDE SEQUENCE [LARGE SCALE GENOMIC DNA]</scope>
    <source>
        <strain evidence="13 14">DSM 18488</strain>
    </source>
</reference>
<proteinExistence type="inferred from homology"/>
<dbReference type="PANTHER" id="PTHR42714:SF2">
    <property type="entry name" value="TRNA MODIFICATION GTPASE GTPBP3, MITOCHONDRIAL"/>
    <property type="match status" value="1"/>
</dbReference>
<dbReference type="Pfam" id="PF12631">
    <property type="entry name" value="MnmE_helical"/>
    <property type="match status" value="1"/>
</dbReference>
<feature type="binding site" evidence="10">
    <location>
        <position position="27"/>
    </location>
    <ligand>
        <name>(6S)-5-formyl-5,6,7,8-tetrahydrofolate</name>
        <dbReference type="ChEBI" id="CHEBI:57457"/>
    </ligand>
</feature>
<dbReference type="CDD" id="cd04164">
    <property type="entry name" value="trmE"/>
    <property type="match status" value="1"/>
</dbReference>
<dbReference type="GO" id="GO:0002098">
    <property type="term" value="P:tRNA wobble uridine modification"/>
    <property type="evidence" value="ECO:0007669"/>
    <property type="project" value="TreeGrafter"/>
</dbReference>
<keyword evidence="7 10" id="KW-0460">Magnesium</keyword>
<feature type="binding site" evidence="10">
    <location>
        <begin position="280"/>
        <end position="283"/>
    </location>
    <ligand>
        <name>GTP</name>
        <dbReference type="ChEBI" id="CHEBI:37565"/>
    </ligand>
</feature>
<dbReference type="SUPFAM" id="SSF52540">
    <property type="entry name" value="P-loop containing nucleoside triphosphate hydrolases"/>
    <property type="match status" value="1"/>
</dbReference>
<keyword evidence="8 10" id="KW-0630">Potassium</keyword>
<evidence type="ECO:0000259" key="12">
    <source>
        <dbReference type="PROSITE" id="PS51709"/>
    </source>
</evidence>
<comment type="function">
    <text evidence="10">Exhibits a very high intrinsic GTPase hydrolysis rate. Involved in the addition of a carboxymethylaminomethyl (cmnm) group at the wobble position (U34) of certain tRNAs, forming tRNA-cmnm(5)s(2)U34.</text>
</comment>
<dbReference type="PANTHER" id="PTHR42714">
    <property type="entry name" value="TRNA MODIFICATION GTPASE GTPBP3"/>
    <property type="match status" value="1"/>
</dbReference>
<evidence type="ECO:0000256" key="2">
    <source>
        <dbReference type="ARBA" id="ARBA00022490"/>
    </source>
</evidence>
<evidence type="ECO:0000256" key="4">
    <source>
        <dbReference type="ARBA" id="ARBA00022723"/>
    </source>
</evidence>
<dbReference type="GO" id="GO:0005829">
    <property type="term" value="C:cytosol"/>
    <property type="evidence" value="ECO:0007669"/>
    <property type="project" value="TreeGrafter"/>
</dbReference>
<evidence type="ECO:0000256" key="10">
    <source>
        <dbReference type="HAMAP-Rule" id="MF_00379"/>
    </source>
</evidence>
<dbReference type="GO" id="GO:0046872">
    <property type="term" value="F:metal ion binding"/>
    <property type="evidence" value="ECO:0007669"/>
    <property type="project" value="UniProtKB-KW"/>
</dbReference>
<sequence>MHTSSAQSQTIAAISTPAGSGGIGIIRMSGDEALQVLQRIFKPRVSDCSFASHHLYYGHIVDSATGRTLDEVLAVYMRAPHTYTREDVVEVHCHGSFLVLQNVLELILAQGVALAAAGEFTKRAFLNGRIDLTQAEAVIDILSARTRKGVDLAQEQLSGALYQRIDRIRKSLAQMRAVIEVAIDFPDEDVEIVDHSHIIRQLQNEVAEPLERLLKNVDQGKIYREGISVVIAGLPNVGKSSLLNTLLEEERALVTEIPGTTRDTIEEYLDVHGMPVRLIDTAGIRDNAGKVEEMGIQRAKSLINEADLVLFMLDGSRDVSVEDLKLYTAVSHKPMLVVVNKIDLNKVDKHFIDPLQTIAPVVHISAGKQLGIDELKDAIFRRVASGADQWEEQGCAPNVRHKQALLKAHGACLRLRDAFEVGATSDLIAVDLQECLDQLGDIVGETTTEDILDVIFEQFCLGK</sequence>
<dbReference type="NCBIfam" id="TIGR00231">
    <property type="entry name" value="small_GTP"/>
    <property type="match status" value="1"/>
</dbReference>
<dbReference type="InterPro" id="IPR027266">
    <property type="entry name" value="TrmE/GcvT-like"/>
</dbReference>
<dbReference type="InterPro" id="IPR031168">
    <property type="entry name" value="G_TrmE"/>
</dbReference>
<evidence type="ECO:0000256" key="6">
    <source>
        <dbReference type="ARBA" id="ARBA00022801"/>
    </source>
</evidence>
<dbReference type="EMBL" id="FRFE01000005">
    <property type="protein sequence ID" value="SHO46115.1"/>
    <property type="molecule type" value="Genomic_DNA"/>
</dbReference>